<dbReference type="KEGG" id="cch:Cag_1959"/>
<dbReference type="STRING" id="340177.Cag_1959"/>
<dbReference type="PANTHER" id="PTHR33279">
    <property type="entry name" value="SULFUR CARRIER PROTEIN YEDF-RELATED"/>
    <property type="match status" value="1"/>
</dbReference>
<sequence length="103" mass="11334">MRQNGSLQLRRSLISSLTFYLRSVVMSDVTPKVELNCEGLNCPLPILKTKKAMDSLSVGDVLQVSTTDPGSVNDMDSWAKRTGNELVSHTEAAGVHTFLLRKQ</sequence>
<dbReference type="EMBL" id="CP000108">
    <property type="protein sequence ID" value="ABB29207.1"/>
    <property type="molecule type" value="Genomic_DNA"/>
</dbReference>
<reference evidence="3" key="1">
    <citation type="submission" date="2005-08" db="EMBL/GenBank/DDBJ databases">
        <title>Complete sequence of Chlorobium chlorochromatii CaD3.</title>
        <authorList>
            <person name="Copeland A."/>
            <person name="Lucas S."/>
            <person name="Lapidus A."/>
            <person name="Barry K."/>
            <person name="Detter J.C."/>
            <person name="Glavina T."/>
            <person name="Hammon N."/>
            <person name="Israni S."/>
            <person name="Pitluck S."/>
            <person name="Bryant D."/>
            <person name="Schmutz J."/>
            <person name="Larimer F."/>
            <person name="Land M."/>
            <person name="Kyrpides N."/>
            <person name="Ivanova N."/>
            <person name="Richardson P."/>
        </authorList>
    </citation>
    <scope>NUCLEOTIDE SEQUENCE [LARGE SCALE GENOMIC DNA]</scope>
    <source>
        <strain evidence="3">CaD3</strain>
    </source>
</reference>
<dbReference type="CDD" id="cd00291">
    <property type="entry name" value="SirA_YedF_YeeD"/>
    <property type="match status" value="1"/>
</dbReference>
<evidence type="ECO:0000259" key="2">
    <source>
        <dbReference type="PROSITE" id="PS01148"/>
    </source>
</evidence>
<organism evidence="3">
    <name type="scientific">Chlorobium chlorochromatii (strain CaD3)</name>
    <dbReference type="NCBI Taxonomy" id="340177"/>
    <lineage>
        <taxon>Bacteria</taxon>
        <taxon>Pseudomonadati</taxon>
        <taxon>Chlorobiota</taxon>
        <taxon>Chlorobiia</taxon>
        <taxon>Chlorobiales</taxon>
        <taxon>Chlorobiaceae</taxon>
        <taxon>Chlorobium/Pelodictyon group</taxon>
        <taxon>Chlorobium</taxon>
    </lineage>
</organism>
<dbReference type="AlphaFoldDB" id="Q3AP68"/>
<name>Q3AP68_CHLCH</name>
<feature type="domain" description="UPF0033" evidence="2">
    <location>
        <begin position="35"/>
        <end position="59"/>
    </location>
</feature>
<gene>
    <name evidence="3" type="ordered locus">Cag_1959</name>
</gene>
<evidence type="ECO:0000256" key="1">
    <source>
        <dbReference type="ARBA" id="ARBA00008984"/>
    </source>
</evidence>
<dbReference type="SUPFAM" id="SSF64307">
    <property type="entry name" value="SirA-like"/>
    <property type="match status" value="1"/>
</dbReference>
<protein>
    <submittedName>
        <fullName evidence="3">Redox protein regulator of disulfide bond formation-like protein</fullName>
    </submittedName>
</protein>
<comment type="similarity">
    <text evidence="1">Belongs to the sulfur carrier protein TusA family.</text>
</comment>
<dbReference type="PROSITE" id="PS01148">
    <property type="entry name" value="UPF0033"/>
    <property type="match status" value="1"/>
</dbReference>
<dbReference type="Pfam" id="PF01206">
    <property type="entry name" value="TusA"/>
    <property type="match status" value="1"/>
</dbReference>
<evidence type="ECO:0000313" key="3">
    <source>
        <dbReference type="EMBL" id="ABB29207.1"/>
    </source>
</evidence>
<dbReference type="eggNOG" id="COG0425">
    <property type="taxonomic scope" value="Bacteria"/>
</dbReference>
<proteinExistence type="inferred from homology"/>
<accession>Q3AP68</accession>
<dbReference type="HOGENOM" id="CLU_165255_1_1_10"/>
<dbReference type="Gene3D" id="3.30.110.40">
    <property type="entry name" value="TusA-like domain"/>
    <property type="match status" value="1"/>
</dbReference>
<dbReference type="InterPro" id="IPR036868">
    <property type="entry name" value="TusA-like_sf"/>
</dbReference>
<dbReference type="PANTHER" id="PTHR33279:SF6">
    <property type="entry name" value="SULFUR CARRIER PROTEIN YEDF-RELATED"/>
    <property type="match status" value="1"/>
</dbReference>
<dbReference type="InterPro" id="IPR001455">
    <property type="entry name" value="TusA-like"/>
</dbReference>